<dbReference type="Pfam" id="PF14124">
    <property type="entry name" value="DUF4291"/>
    <property type="match status" value="1"/>
</dbReference>
<dbReference type="OrthoDB" id="413653at2759"/>
<comment type="caution">
    <text evidence="2">The sequence shown here is derived from an EMBL/GenBank/DDBJ whole genome shotgun (WGS) entry which is preliminary data.</text>
</comment>
<sequence>MVYYKYDMVPNILILLLSIFFVSFNYLRPSHQNTPTLKNGLRMSSTKYRAIRAKQTPGTITVYQAYSPEIANPAIKAQAFVPPFSRTRMTWIKPSFLWMAYRSGWATKARQERVLAIEITHEGFEWALRHSCLSHHVPGEDSDQKEWQKKLRSSPVRIQWDPERDLSLRPLNYRSIQIGLSGEAVERYIDQWIVSITDVTETMHEIDGHLKNGRFDAAQGCLPKEEIYELPGDLQQALKMC</sequence>
<keyword evidence="3" id="KW-1185">Reference proteome</keyword>
<gene>
    <name evidence="2" type="ORF">PSALAMII_LOCUS7013</name>
</gene>
<dbReference type="PANTHER" id="PTHR38567">
    <property type="entry name" value="DUF4291 DOMAIN-CONTAINING PROTEIN"/>
    <property type="match status" value="1"/>
</dbReference>
<dbReference type="AlphaFoldDB" id="A0A9W4NM93"/>
<proteinExistence type="predicted"/>
<evidence type="ECO:0000313" key="2">
    <source>
        <dbReference type="EMBL" id="CAG8393410.1"/>
    </source>
</evidence>
<organism evidence="2 3">
    <name type="scientific">Penicillium salamii</name>
    <dbReference type="NCBI Taxonomy" id="1612424"/>
    <lineage>
        <taxon>Eukaryota</taxon>
        <taxon>Fungi</taxon>
        <taxon>Dikarya</taxon>
        <taxon>Ascomycota</taxon>
        <taxon>Pezizomycotina</taxon>
        <taxon>Eurotiomycetes</taxon>
        <taxon>Eurotiomycetidae</taxon>
        <taxon>Eurotiales</taxon>
        <taxon>Aspergillaceae</taxon>
        <taxon>Penicillium</taxon>
    </lineage>
</organism>
<protein>
    <recommendedName>
        <fullName evidence="4">DUF4291 domain-containing protein</fullName>
    </recommendedName>
</protein>
<keyword evidence="1" id="KW-0812">Transmembrane</keyword>
<name>A0A9W4NM93_9EURO</name>
<evidence type="ECO:0000256" key="1">
    <source>
        <dbReference type="SAM" id="Phobius"/>
    </source>
</evidence>
<feature type="transmembrane region" description="Helical" evidence="1">
    <location>
        <begin position="12"/>
        <end position="28"/>
    </location>
</feature>
<reference evidence="2" key="1">
    <citation type="submission" date="2021-07" db="EMBL/GenBank/DDBJ databases">
        <authorList>
            <person name="Branca A.L. A."/>
        </authorList>
    </citation>
    <scope>NUCLEOTIDE SEQUENCE</scope>
</reference>
<keyword evidence="1" id="KW-0472">Membrane</keyword>
<dbReference type="PANTHER" id="PTHR38567:SF1">
    <property type="entry name" value="DUF4291 DOMAIN-CONTAINING PROTEIN"/>
    <property type="match status" value="1"/>
</dbReference>
<accession>A0A9W4NM93</accession>
<dbReference type="Proteomes" id="UP001152649">
    <property type="component" value="Unassembled WGS sequence"/>
</dbReference>
<dbReference type="EMBL" id="CAJVPG010000333">
    <property type="protein sequence ID" value="CAG8393410.1"/>
    <property type="molecule type" value="Genomic_DNA"/>
</dbReference>
<evidence type="ECO:0008006" key="4">
    <source>
        <dbReference type="Google" id="ProtNLM"/>
    </source>
</evidence>
<keyword evidence="1" id="KW-1133">Transmembrane helix</keyword>
<dbReference type="InterPro" id="IPR025633">
    <property type="entry name" value="DUF4291"/>
</dbReference>
<evidence type="ECO:0000313" key="3">
    <source>
        <dbReference type="Proteomes" id="UP001152649"/>
    </source>
</evidence>